<comment type="caution">
    <text evidence="3">The sequence shown here is derived from an EMBL/GenBank/DDBJ whole genome shotgun (WGS) entry which is preliminary data.</text>
</comment>
<sequence>MKIGESLPGIDNQGAITRQQGLSQDLDQFSLELEKAAQESDHKLKKAAKQFEAMFVSQMIESMRKTIPESDLLDGGFAEDTYEEMLDQAYSEKIADTKGLGLADKIYKQFTSEKAGLSPEHAIDVKE</sequence>
<dbReference type="Pfam" id="PF10135">
    <property type="entry name" value="Rod-binding"/>
    <property type="match status" value="1"/>
</dbReference>
<evidence type="ECO:0000313" key="3">
    <source>
        <dbReference type="EMBL" id="OWZ84616.1"/>
    </source>
</evidence>
<dbReference type="Proteomes" id="UP000214588">
    <property type="component" value="Unassembled WGS sequence"/>
</dbReference>
<proteinExistence type="predicted"/>
<dbReference type="RefSeq" id="WP_089022686.1">
    <property type="nucleotide sequence ID" value="NZ_NIQC01000003.1"/>
</dbReference>
<accession>A0A226C059</accession>
<dbReference type="InterPro" id="IPR019301">
    <property type="entry name" value="Flagellar_prot_FlgJ_N"/>
</dbReference>
<evidence type="ECO:0000313" key="4">
    <source>
        <dbReference type="Proteomes" id="UP000214588"/>
    </source>
</evidence>
<dbReference type="EMBL" id="NIQC01000003">
    <property type="protein sequence ID" value="OWZ84616.1"/>
    <property type="molecule type" value="Genomic_DNA"/>
</dbReference>
<feature type="domain" description="Flagellar protein FlgJ N-terminal" evidence="2">
    <location>
        <begin position="62"/>
        <end position="109"/>
    </location>
</feature>
<reference evidence="3 4" key="1">
    <citation type="submission" date="2017-06" db="EMBL/GenBank/DDBJ databases">
        <title>Draft Genome Sequence of Natranaerobius trueperi halophilic, alkalithermophilic bacteria from soda lakes.</title>
        <authorList>
            <person name="Zhao B."/>
        </authorList>
    </citation>
    <scope>NUCLEOTIDE SEQUENCE [LARGE SCALE GENOMIC DNA]</scope>
    <source>
        <strain evidence="3 4">DSM 18760</strain>
    </source>
</reference>
<feature type="region of interest" description="Disordered" evidence="1">
    <location>
        <begin position="1"/>
        <end position="21"/>
    </location>
</feature>
<dbReference type="PRINTS" id="PR01002">
    <property type="entry name" value="FLGFLGJ"/>
</dbReference>
<dbReference type="OrthoDB" id="9796740at2"/>
<name>A0A226C059_9FIRM</name>
<organism evidence="3 4">
    <name type="scientific">Natranaerobius trueperi</name>
    <dbReference type="NCBI Taxonomy" id="759412"/>
    <lineage>
        <taxon>Bacteria</taxon>
        <taxon>Bacillati</taxon>
        <taxon>Bacillota</taxon>
        <taxon>Clostridia</taxon>
        <taxon>Natranaerobiales</taxon>
        <taxon>Natranaerobiaceae</taxon>
        <taxon>Natranaerobius</taxon>
    </lineage>
</organism>
<evidence type="ECO:0000259" key="2">
    <source>
        <dbReference type="Pfam" id="PF10135"/>
    </source>
</evidence>
<keyword evidence="4" id="KW-1185">Reference proteome</keyword>
<dbReference type="AlphaFoldDB" id="A0A226C059"/>
<gene>
    <name evidence="3" type="ORF">CDO51_02320</name>
</gene>
<protein>
    <submittedName>
        <fullName evidence="3">Muramidase</fullName>
    </submittedName>
</protein>
<evidence type="ECO:0000256" key="1">
    <source>
        <dbReference type="SAM" id="MobiDB-lite"/>
    </source>
</evidence>